<evidence type="ECO:0000256" key="1">
    <source>
        <dbReference type="SAM" id="Phobius"/>
    </source>
</evidence>
<dbReference type="RefSeq" id="WP_138477726.1">
    <property type="nucleotide sequence ID" value="NZ_PPSW01000001.1"/>
</dbReference>
<dbReference type="OrthoDB" id="6228646at2"/>
<comment type="caution">
    <text evidence="2">The sequence shown here is derived from an EMBL/GenBank/DDBJ whole genome shotgun (WGS) entry which is preliminary data.</text>
</comment>
<organism evidence="2 3">
    <name type="scientific">Pseudoalteromonas phenolica</name>
    <dbReference type="NCBI Taxonomy" id="161398"/>
    <lineage>
        <taxon>Bacteria</taxon>
        <taxon>Pseudomonadati</taxon>
        <taxon>Pseudomonadota</taxon>
        <taxon>Gammaproteobacteria</taxon>
        <taxon>Alteromonadales</taxon>
        <taxon>Pseudoalteromonadaceae</taxon>
        <taxon>Pseudoalteromonas</taxon>
    </lineage>
</organism>
<dbReference type="AlphaFoldDB" id="A0A5R9Q8C2"/>
<keyword evidence="1" id="KW-0472">Membrane</keyword>
<protein>
    <submittedName>
        <fullName evidence="2">Uncharacterized protein</fullName>
    </submittedName>
</protein>
<name>A0A5R9Q8C2_9GAMM</name>
<gene>
    <name evidence="2" type="ORF">C1E24_00400</name>
</gene>
<reference evidence="2 3" key="1">
    <citation type="submission" date="2018-01" db="EMBL/GenBank/DDBJ databases">
        <title>Co-occurrence of chitin degradation, pigmentation and bioactivity in marine Pseudoalteromonas.</title>
        <authorList>
            <person name="Paulsen S."/>
            <person name="Gram L."/>
            <person name="Machado H."/>
        </authorList>
    </citation>
    <scope>NUCLEOTIDE SEQUENCE [LARGE SCALE GENOMIC DNA]</scope>
    <source>
        <strain evidence="2 3">S3663</strain>
    </source>
</reference>
<keyword evidence="1" id="KW-1133">Transmembrane helix</keyword>
<feature type="transmembrane region" description="Helical" evidence="1">
    <location>
        <begin position="113"/>
        <end position="135"/>
    </location>
</feature>
<accession>A0A5R9Q8C2</accession>
<evidence type="ECO:0000313" key="2">
    <source>
        <dbReference type="EMBL" id="TLX49002.1"/>
    </source>
</evidence>
<dbReference type="EMBL" id="PPSW01000001">
    <property type="protein sequence ID" value="TLX49002.1"/>
    <property type="molecule type" value="Genomic_DNA"/>
</dbReference>
<proteinExistence type="predicted"/>
<dbReference type="Proteomes" id="UP000309186">
    <property type="component" value="Unassembled WGS sequence"/>
</dbReference>
<evidence type="ECO:0000313" key="3">
    <source>
        <dbReference type="Proteomes" id="UP000309186"/>
    </source>
</evidence>
<keyword evidence="1" id="KW-0812">Transmembrane</keyword>
<sequence length="143" mass="16391">MTHSINNEEKTLPKKLPFELYFQDGNNQIACKANFLNGKEYVYINDELISEKRNLGYKSKHNFEYEGDNWTVVFDVINMLTSETECLVLKGKKIVGRKALKPFEQNPKLMMKAFATFFCYGLVFGAAFAAVGYFIGRWFGGSL</sequence>